<dbReference type="Pfam" id="PF00005">
    <property type="entry name" value="ABC_tran"/>
    <property type="match status" value="1"/>
</dbReference>
<feature type="transmembrane region" description="Helical" evidence="8">
    <location>
        <begin position="271"/>
        <end position="297"/>
    </location>
</feature>
<dbReference type="PROSITE" id="PS50929">
    <property type="entry name" value="ABC_TM1F"/>
    <property type="match status" value="1"/>
</dbReference>
<evidence type="ECO:0000259" key="9">
    <source>
        <dbReference type="PROSITE" id="PS50893"/>
    </source>
</evidence>
<dbReference type="PANTHER" id="PTHR11384:SF59">
    <property type="entry name" value="LYSOSOMAL COBALAMIN TRANSPORTER ABCD4"/>
    <property type="match status" value="1"/>
</dbReference>
<dbReference type="GO" id="GO:0015910">
    <property type="term" value="P:long-chain fatty acid import into peroxisome"/>
    <property type="evidence" value="ECO:0007669"/>
    <property type="project" value="TreeGrafter"/>
</dbReference>
<reference evidence="11" key="1">
    <citation type="journal article" date="2014" name="Nature">
        <title>Elephant shark genome provides unique insights into gnathostome evolution.</title>
        <authorList>
            <consortium name="International Elephant Shark Genome Sequencing Consortium"/>
            <person name="Venkatesh B."/>
            <person name="Lee A.P."/>
            <person name="Ravi V."/>
            <person name="Maurya A.K."/>
            <person name="Lian M.M."/>
            <person name="Swann J.B."/>
            <person name="Ohta Y."/>
            <person name="Flajnik M.F."/>
            <person name="Sutoh Y."/>
            <person name="Kasahara M."/>
            <person name="Hoon S."/>
            <person name="Gangu V."/>
            <person name="Roy S.W."/>
            <person name="Irimia M."/>
            <person name="Korzh V."/>
            <person name="Kondrychyn I."/>
            <person name="Lim Z.W."/>
            <person name="Tay B.H."/>
            <person name="Tohari S."/>
            <person name="Kong K.W."/>
            <person name="Ho S."/>
            <person name="Lorente-Galdos B."/>
            <person name="Quilez J."/>
            <person name="Marques-Bonet T."/>
            <person name="Raney B.J."/>
            <person name="Ingham P.W."/>
            <person name="Tay A."/>
            <person name="Hillier L.W."/>
            <person name="Minx P."/>
            <person name="Boehm T."/>
            <person name="Wilson R.K."/>
            <person name="Brenner S."/>
            <person name="Warren W.C."/>
        </authorList>
    </citation>
    <scope>NUCLEOTIDE SEQUENCE</scope>
    <source>
        <tissue evidence="11">Liver</tissue>
    </source>
</reference>
<dbReference type="InterPro" id="IPR027417">
    <property type="entry name" value="P-loop_NTPase"/>
</dbReference>
<keyword evidence="6 8" id="KW-1133">Transmembrane helix</keyword>
<keyword evidence="4" id="KW-0547">Nucleotide-binding</keyword>
<dbReference type="GO" id="GO:0006635">
    <property type="term" value="P:fatty acid beta-oxidation"/>
    <property type="evidence" value="ECO:0007669"/>
    <property type="project" value="TreeGrafter"/>
</dbReference>
<dbReference type="GO" id="GO:0007031">
    <property type="term" value="P:peroxisome organization"/>
    <property type="evidence" value="ECO:0007669"/>
    <property type="project" value="TreeGrafter"/>
</dbReference>
<keyword evidence="3 8" id="KW-0812">Transmembrane</keyword>
<name>V9KJ05_CALMI</name>
<dbReference type="SMART" id="SM00382">
    <property type="entry name" value="AAA"/>
    <property type="match status" value="1"/>
</dbReference>
<evidence type="ECO:0000256" key="7">
    <source>
        <dbReference type="ARBA" id="ARBA00023136"/>
    </source>
</evidence>
<dbReference type="InterPro" id="IPR017871">
    <property type="entry name" value="ABC_transporter-like_CS"/>
</dbReference>
<evidence type="ECO:0000256" key="4">
    <source>
        <dbReference type="ARBA" id="ARBA00022741"/>
    </source>
</evidence>
<dbReference type="PROSITE" id="PS00211">
    <property type="entry name" value="ABC_TRANSPORTER_1"/>
    <property type="match status" value="1"/>
</dbReference>
<evidence type="ECO:0000256" key="8">
    <source>
        <dbReference type="SAM" id="Phobius"/>
    </source>
</evidence>
<accession>V9KJ05</accession>
<dbReference type="InterPro" id="IPR011527">
    <property type="entry name" value="ABC1_TM_dom"/>
</dbReference>
<dbReference type="SUPFAM" id="SSF52540">
    <property type="entry name" value="P-loop containing nucleoside triphosphate hydrolases"/>
    <property type="match status" value="1"/>
</dbReference>
<organism evidence="11">
    <name type="scientific">Callorhinchus milii</name>
    <name type="common">Ghost shark</name>
    <dbReference type="NCBI Taxonomy" id="7868"/>
    <lineage>
        <taxon>Eukaryota</taxon>
        <taxon>Metazoa</taxon>
        <taxon>Chordata</taxon>
        <taxon>Craniata</taxon>
        <taxon>Vertebrata</taxon>
        <taxon>Chondrichthyes</taxon>
        <taxon>Holocephali</taxon>
        <taxon>Chimaeriformes</taxon>
        <taxon>Callorhinchidae</taxon>
        <taxon>Callorhinchus</taxon>
    </lineage>
</organism>
<protein>
    <submittedName>
        <fullName evidence="11">ATP-binding cassette sub-family D member 4</fullName>
    </submittedName>
</protein>
<evidence type="ECO:0000256" key="2">
    <source>
        <dbReference type="ARBA" id="ARBA00022448"/>
    </source>
</evidence>
<dbReference type="InterPro" id="IPR003439">
    <property type="entry name" value="ABC_transporter-like_ATP-bd"/>
</dbReference>
<dbReference type="InterPro" id="IPR050835">
    <property type="entry name" value="ABC_transporter_sub-D"/>
</dbReference>
<evidence type="ECO:0000256" key="5">
    <source>
        <dbReference type="ARBA" id="ARBA00022840"/>
    </source>
</evidence>
<dbReference type="CDD" id="cd03223">
    <property type="entry name" value="ABCD_peroxisomal_ALDP"/>
    <property type="match status" value="1"/>
</dbReference>
<evidence type="ECO:0000256" key="3">
    <source>
        <dbReference type="ARBA" id="ARBA00022692"/>
    </source>
</evidence>
<dbReference type="InterPro" id="IPR003593">
    <property type="entry name" value="AAA+_ATPase"/>
</dbReference>
<feature type="transmembrane region" description="Helical" evidence="8">
    <location>
        <begin position="44"/>
        <end position="64"/>
    </location>
</feature>
<feature type="transmembrane region" description="Helical" evidence="8">
    <location>
        <begin position="193"/>
        <end position="216"/>
    </location>
</feature>
<dbReference type="Gene3D" id="3.40.50.300">
    <property type="entry name" value="P-loop containing nucleotide triphosphate hydrolases"/>
    <property type="match status" value="1"/>
</dbReference>
<comment type="similarity">
    <text evidence="1">Belongs to the ABC transporter superfamily. ABCD family. Peroxisomal fatty acyl CoA transporter (TC 3.A.1.203) subfamily.</text>
</comment>
<keyword evidence="5 11" id="KW-0067">ATP-binding</keyword>
<feature type="transmembrane region" description="Helical" evidence="8">
    <location>
        <begin position="85"/>
        <end position="102"/>
    </location>
</feature>
<evidence type="ECO:0000256" key="6">
    <source>
        <dbReference type="ARBA" id="ARBA00022989"/>
    </source>
</evidence>
<dbReference type="Pfam" id="PF06472">
    <property type="entry name" value="ABC_membrane_2"/>
    <property type="match status" value="1"/>
</dbReference>
<dbReference type="SUPFAM" id="SSF90123">
    <property type="entry name" value="ABC transporter transmembrane region"/>
    <property type="match status" value="1"/>
</dbReference>
<dbReference type="InterPro" id="IPR036640">
    <property type="entry name" value="ABC1_TM_sf"/>
</dbReference>
<evidence type="ECO:0000259" key="10">
    <source>
        <dbReference type="PROSITE" id="PS50929"/>
    </source>
</evidence>
<evidence type="ECO:0000256" key="1">
    <source>
        <dbReference type="ARBA" id="ARBA00008575"/>
    </source>
</evidence>
<dbReference type="GO" id="GO:0042760">
    <property type="term" value="P:very long-chain fatty acid catabolic process"/>
    <property type="evidence" value="ECO:0007669"/>
    <property type="project" value="TreeGrafter"/>
</dbReference>
<proteinExistence type="evidence at transcript level"/>
<evidence type="ECO:0000313" key="11">
    <source>
        <dbReference type="EMBL" id="AFO97896.1"/>
    </source>
</evidence>
<dbReference type="EMBL" id="JW865379">
    <property type="protein sequence ID" value="AFO97896.1"/>
    <property type="molecule type" value="mRNA"/>
</dbReference>
<dbReference type="Gene3D" id="1.20.1560.10">
    <property type="entry name" value="ABC transporter type 1, transmembrane domain"/>
    <property type="match status" value="1"/>
</dbReference>
<dbReference type="GO" id="GO:0005324">
    <property type="term" value="F:long-chain fatty acid transmembrane transporter activity"/>
    <property type="evidence" value="ECO:0007669"/>
    <property type="project" value="TreeGrafter"/>
</dbReference>
<dbReference type="GO" id="GO:0140359">
    <property type="term" value="F:ABC-type transporter activity"/>
    <property type="evidence" value="ECO:0007669"/>
    <property type="project" value="InterPro"/>
</dbReference>
<dbReference type="PROSITE" id="PS50893">
    <property type="entry name" value="ABC_TRANSPORTER_2"/>
    <property type="match status" value="1"/>
</dbReference>
<feature type="domain" description="ABC transporter" evidence="9">
    <location>
        <begin position="391"/>
        <end position="606"/>
    </location>
</feature>
<feature type="domain" description="ABC transmembrane type-1" evidence="10">
    <location>
        <begin position="49"/>
        <end position="314"/>
    </location>
</feature>
<dbReference type="PANTHER" id="PTHR11384">
    <property type="entry name" value="ATP-BINDING CASSETTE, SUB-FAMILY D MEMBER"/>
    <property type="match status" value="1"/>
</dbReference>
<dbReference type="GO" id="GO:0005778">
    <property type="term" value="C:peroxisomal membrane"/>
    <property type="evidence" value="ECO:0007669"/>
    <property type="project" value="TreeGrafter"/>
</dbReference>
<keyword evidence="7 8" id="KW-0472">Membrane</keyword>
<dbReference type="AlphaFoldDB" id="V9KJ05"/>
<dbReference type="GO" id="GO:0016887">
    <property type="term" value="F:ATP hydrolysis activity"/>
    <property type="evidence" value="ECO:0007669"/>
    <property type="project" value="InterPro"/>
</dbReference>
<dbReference type="GO" id="GO:0005524">
    <property type="term" value="F:ATP binding"/>
    <property type="evidence" value="ECO:0007669"/>
    <property type="project" value="UniProtKB-KW"/>
</dbReference>
<sequence>MARRSGLRGKQPVSSRPKLDLLFLQRFGRIQAILYPSWLSQSVLMYATLLAVALLEQLVVYQVGIIPSHFYEVLGNKDLTSFRNLTLIAITLIVLNSVLKSFDQFISSLMYVHWRQSLTTYLHRNYFQRKVYYVLNVLREDLDNPDQRISQDVERFCQALSTVASKCIISPFTLGYYTYQCFHSTGWMGPVSIFIYFVIGSTVNKILIGPIVATLVEQEKLEGDFRFKHMQIRVGAESAAFYRAGSVEQVRTGKRLQELLRTQRLLMQRELWLHLGVNTFDYLGSILSYVVIAVPIFSGVYDGLHPAELIALVSKNAFVSIYLISCFSQLIDLSTSVSDLAGYTHRIGELQEACLEISKSQGKEGLCVSEDLWEFEDSLDLGEGQSSGKAWILERVSFTSPSSDQLLVQNLTLQITEGNSLLITGNTGTGKTSLLRILNGLWEAAEGSVRRLTCFGPHGILFIPQKPFFTDGTLREQVIYPLKEIYPASDSADERIIRFLELTGLMSLLKRTGGLDKQMEWNWFDALSPGEMQRLSFARLYYHQPKYAVLDEATSALTEQVEGELYRACKQLGMTVVSVGHRSSLEKYHDSLLKLSGAGAWELSQLR</sequence>
<keyword evidence="2" id="KW-0813">Transport</keyword>